<dbReference type="Proteomes" id="UP000637239">
    <property type="component" value="Chromosome 7"/>
</dbReference>
<organism evidence="1 2">
    <name type="scientific">Aspergillus chevalieri</name>
    <name type="common">Eurotium chevalieri</name>
    <dbReference type="NCBI Taxonomy" id="182096"/>
    <lineage>
        <taxon>Eukaryota</taxon>
        <taxon>Fungi</taxon>
        <taxon>Dikarya</taxon>
        <taxon>Ascomycota</taxon>
        <taxon>Pezizomycotina</taxon>
        <taxon>Eurotiomycetes</taxon>
        <taxon>Eurotiomycetidae</taxon>
        <taxon>Eurotiales</taxon>
        <taxon>Aspergillaceae</taxon>
        <taxon>Aspergillus</taxon>
        <taxon>Aspergillus subgen. Aspergillus</taxon>
    </lineage>
</organism>
<accession>A0A7R7VVH6</accession>
<name>A0A7R7VVH6_ASPCH</name>
<reference evidence="1" key="1">
    <citation type="submission" date="2021-01" db="EMBL/GenBank/DDBJ databases">
        <authorList>
            <consortium name="Aspergillus chevalieri M1 genome sequencing consortium"/>
            <person name="Kazuki M."/>
            <person name="Futagami T."/>
        </authorList>
    </citation>
    <scope>NUCLEOTIDE SEQUENCE</scope>
    <source>
        <strain evidence="1">M1</strain>
    </source>
</reference>
<keyword evidence="2" id="KW-1185">Reference proteome</keyword>
<evidence type="ECO:0000313" key="1">
    <source>
        <dbReference type="EMBL" id="BCR91541.1"/>
    </source>
</evidence>
<dbReference type="GeneID" id="66985899"/>
<evidence type="ECO:0000313" key="2">
    <source>
        <dbReference type="Proteomes" id="UP000637239"/>
    </source>
</evidence>
<dbReference type="AlphaFoldDB" id="A0A7R7VVH6"/>
<dbReference type="KEGG" id="ache:ACHE_70384S"/>
<reference evidence="1" key="2">
    <citation type="submission" date="2021-02" db="EMBL/GenBank/DDBJ databases">
        <title>Aspergillus chevalieri M1 genome sequence.</title>
        <authorList>
            <person name="Kadooka C."/>
            <person name="Mori K."/>
            <person name="Futagami T."/>
        </authorList>
    </citation>
    <scope>NUCLEOTIDE SEQUENCE</scope>
    <source>
        <strain evidence="1">M1</strain>
    </source>
</reference>
<dbReference type="EMBL" id="AP024422">
    <property type="protein sequence ID" value="BCR91541.1"/>
    <property type="molecule type" value="Genomic_DNA"/>
</dbReference>
<proteinExistence type="predicted"/>
<dbReference type="RefSeq" id="XP_043140063.1">
    <property type="nucleotide sequence ID" value="XM_043282711.1"/>
</dbReference>
<protein>
    <submittedName>
        <fullName evidence="1">Uncharacterized protein</fullName>
    </submittedName>
</protein>
<gene>
    <name evidence="1" type="ORF">ACHE_70384S</name>
</gene>
<sequence length="99" mass="11593">MVPRLQIEECQSYIEKLDNRKGDPLEPEARLYLLTLLIVQYQGSRETEERVTLATETWNHARIFSEKVVRMTLQCYQEFQSLCNKVQVLDVPHPSPTLS</sequence>